<dbReference type="Gene3D" id="1.10.645.10">
    <property type="entry name" value="Cytochrome-c3 Hydrogenase, chain B"/>
    <property type="match status" value="1"/>
</dbReference>
<keyword evidence="2" id="KW-0408">Iron</keyword>
<dbReference type="PROSITE" id="PS00508">
    <property type="entry name" value="NI_HGENASE_L_2"/>
    <property type="match status" value="1"/>
</dbReference>
<dbReference type="Pfam" id="PF00374">
    <property type="entry name" value="NiFeSe_Hases"/>
    <property type="match status" value="2"/>
</dbReference>
<feature type="binding site" evidence="2">
    <location>
        <position position="71"/>
    </location>
    <ligand>
        <name>Fe cation</name>
        <dbReference type="ChEBI" id="CHEBI:24875"/>
    </ligand>
</feature>
<evidence type="ECO:0000256" key="2">
    <source>
        <dbReference type="PIRSR" id="PIRSR601501-1"/>
    </source>
</evidence>
<accession>A0A5M6IBE0</accession>
<sequence>MAEAHGTTRRIAVENLARVEGEGALRVRIRNGELKDVAFTIHEPPRFFEALLRGRPYTDAPDITARICGICPLAYMLGASLAMEDALGVPVSNAMRGLRRLIYCGEWIESHVLHIAMLHAPDFLGYEDSIRMAQDHPDVVETALRLKTLGNRIVEVIGGRAIHPVNLRVGGLYRSPTREEILALRPELDWALEAARGLVAFTATLPMPSVERDYLFVALHTPDHYAVCEGRLVSSAGLDVPVSAFHDHFTEDHQKNSNALVGATRDGQTYHVGPLARYALNFDQLADEAKAAAQAAGLPRVVRNPFQSIIVRAVETLQAVLDARALVEAYEPPDPPCPDITPRAGTGHGCTEAPRGLCHHTYTLDDSGHITHACIVPPTAQNQRSIGEDLRDVVAAHLAEPDERLTWICEQAIRNYDPCISCATHFLRLEVDRG</sequence>
<comment type="caution">
    <text evidence="3">The sequence shown here is derived from an EMBL/GenBank/DDBJ whole genome shotgun (WGS) entry which is preliminary data.</text>
</comment>
<feature type="binding site" evidence="2">
    <location>
        <position position="425"/>
    </location>
    <ligand>
        <name>Mg(2+)</name>
        <dbReference type="ChEBI" id="CHEBI:18420"/>
    </ligand>
</feature>
<evidence type="ECO:0000313" key="3">
    <source>
        <dbReference type="EMBL" id="KAA5605553.1"/>
    </source>
</evidence>
<reference evidence="3 4" key="1">
    <citation type="submission" date="2019-09" db="EMBL/GenBank/DDBJ databases">
        <title>Genome sequence of Roseospira marina, one of the more divergent members of the non-sulfur purple photosynthetic bacterial family, the Rhodospirillaceae.</title>
        <authorList>
            <person name="Meyer T."/>
            <person name="Kyndt J."/>
        </authorList>
    </citation>
    <scope>NUCLEOTIDE SEQUENCE [LARGE SCALE GENOMIC DNA]</scope>
    <source>
        <strain evidence="3 4">DSM 15113</strain>
    </source>
</reference>
<feature type="binding site" evidence="2">
    <location>
        <position position="49"/>
    </location>
    <ligand>
        <name>Mg(2+)</name>
        <dbReference type="ChEBI" id="CHEBI:18420"/>
    </ligand>
</feature>
<organism evidence="3 4">
    <name type="scientific">Roseospira marina</name>
    <dbReference type="NCBI Taxonomy" id="140057"/>
    <lineage>
        <taxon>Bacteria</taxon>
        <taxon>Pseudomonadati</taxon>
        <taxon>Pseudomonadota</taxon>
        <taxon>Alphaproteobacteria</taxon>
        <taxon>Rhodospirillales</taxon>
        <taxon>Rhodospirillaceae</taxon>
        <taxon>Roseospira</taxon>
    </lineage>
</organism>
<keyword evidence="1" id="KW-0560">Oxidoreductase</keyword>
<comment type="cofactor">
    <cofactor evidence="2">
        <name>Fe cation</name>
        <dbReference type="ChEBI" id="CHEBI:24875"/>
    </cofactor>
</comment>
<gene>
    <name evidence="3" type="ORF">F1188_09935</name>
</gene>
<evidence type="ECO:0000313" key="4">
    <source>
        <dbReference type="Proteomes" id="UP000324065"/>
    </source>
</evidence>
<dbReference type="AlphaFoldDB" id="A0A5M6IBE0"/>
<dbReference type="InterPro" id="IPR018194">
    <property type="entry name" value="Ni-dep_hyd_lsu_Ni_BS"/>
</dbReference>
<dbReference type="GO" id="GO:0008901">
    <property type="term" value="F:ferredoxin hydrogenase activity"/>
    <property type="evidence" value="ECO:0007669"/>
    <property type="project" value="InterPro"/>
</dbReference>
<evidence type="ECO:0000256" key="1">
    <source>
        <dbReference type="ARBA" id="ARBA00023002"/>
    </source>
</evidence>
<keyword evidence="2" id="KW-0460">Magnesium</keyword>
<feature type="binding site" evidence="2">
    <location>
        <position position="71"/>
    </location>
    <ligand>
        <name>Ni(2+)</name>
        <dbReference type="ChEBI" id="CHEBI:49786"/>
    </ligand>
</feature>
<keyword evidence="4" id="KW-1185">Reference proteome</keyword>
<dbReference type="InterPro" id="IPR001501">
    <property type="entry name" value="Ni-dep_hyd_lsu"/>
</dbReference>
<feature type="binding site" evidence="2">
    <location>
        <position position="422"/>
    </location>
    <ligand>
        <name>Fe cation</name>
        <dbReference type="ChEBI" id="CHEBI:24875"/>
    </ligand>
</feature>
<dbReference type="OrthoDB" id="9761717at2"/>
<keyword evidence="2" id="KW-0479">Metal-binding</keyword>
<dbReference type="InterPro" id="IPR029014">
    <property type="entry name" value="NiFe-Hase_large"/>
</dbReference>
<keyword evidence="2" id="KW-0533">Nickel</keyword>
<dbReference type="PANTHER" id="PTHR43600">
    <property type="entry name" value="COENZYME F420 HYDROGENASE, SUBUNIT ALPHA"/>
    <property type="match status" value="1"/>
</dbReference>
<feature type="binding site" evidence="2">
    <location>
        <position position="375"/>
    </location>
    <ligand>
        <name>Mg(2+)</name>
        <dbReference type="ChEBI" id="CHEBI:18420"/>
    </ligand>
</feature>
<dbReference type="RefSeq" id="WP_150062264.1">
    <property type="nucleotide sequence ID" value="NZ_JACHII010000002.1"/>
</dbReference>
<dbReference type="Proteomes" id="UP000324065">
    <property type="component" value="Unassembled WGS sequence"/>
</dbReference>
<feature type="binding site" evidence="2">
    <location>
        <position position="419"/>
    </location>
    <ligand>
        <name>Ni(2+)</name>
        <dbReference type="ChEBI" id="CHEBI:49786"/>
    </ligand>
</feature>
<dbReference type="EMBL" id="VWPJ01000008">
    <property type="protein sequence ID" value="KAA5605553.1"/>
    <property type="molecule type" value="Genomic_DNA"/>
</dbReference>
<name>A0A5M6IBE0_9PROT</name>
<comment type="cofactor">
    <cofactor evidence="2">
        <name>Ni(2+)</name>
        <dbReference type="ChEBI" id="CHEBI:49786"/>
    </cofactor>
</comment>
<dbReference type="GO" id="GO:0016151">
    <property type="term" value="F:nickel cation binding"/>
    <property type="evidence" value="ECO:0007669"/>
    <property type="project" value="InterPro"/>
</dbReference>
<proteinExistence type="predicted"/>
<feature type="binding site" evidence="2">
    <location>
        <position position="68"/>
    </location>
    <ligand>
        <name>Ni(2+)</name>
        <dbReference type="ChEBI" id="CHEBI:49786"/>
    </ligand>
</feature>
<dbReference type="PANTHER" id="PTHR43600:SF4">
    <property type="entry name" value="CYTOSOLIC NIFE-HYDROGENASE, ALPHA SUBUNIT"/>
    <property type="match status" value="1"/>
</dbReference>
<protein>
    <submittedName>
        <fullName evidence="3">Ni/Fe hydrogenase subunit alpha</fullName>
    </submittedName>
</protein>
<dbReference type="SUPFAM" id="SSF56762">
    <property type="entry name" value="HydB/Nqo4-like"/>
    <property type="match status" value="1"/>
</dbReference>